<dbReference type="Proteomes" id="UP001257060">
    <property type="component" value="Unassembled WGS sequence"/>
</dbReference>
<dbReference type="InterPro" id="IPR058809">
    <property type="entry name" value="DUF8073_M"/>
</dbReference>
<evidence type="ECO:0000313" key="5">
    <source>
        <dbReference type="EMBL" id="MDS0300730.1"/>
    </source>
</evidence>
<feature type="compositionally biased region" description="Acidic residues" evidence="1">
    <location>
        <begin position="126"/>
        <end position="138"/>
    </location>
</feature>
<proteinExistence type="predicted"/>
<protein>
    <submittedName>
        <fullName evidence="5">Uncharacterized protein</fullName>
    </submittedName>
</protein>
<organism evidence="5 6">
    <name type="scientific">Halogeometricum salsisoli</name>
    <dbReference type="NCBI Taxonomy" id="2950536"/>
    <lineage>
        <taxon>Archaea</taxon>
        <taxon>Methanobacteriati</taxon>
        <taxon>Methanobacteriota</taxon>
        <taxon>Stenosarchaea group</taxon>
        <taxon>Halobacteria</taxon>
        <taxon>Halobacteriales</taxon>
        <taxon>Haloferacaceae</taxon>
        <taxon>Halogeometricum</taxon>
    </lineage>
</organism>
<dbReference type="Pfam" id="PF26271">
    <property type="entry name" value="DUF8073_M"/>
    <property type="match status" value="1"/>
</dbReference>
<accession>A0ABU2GIU6</accession>
<evidence type="ECO:0000259" key="3">
    <source>
        <dbReference type="Pfam" id="PF26271"/>
    </source>
</evidence>
<name>A0ABU2GIU6_9EURY</name>
<feature type="compositionally biased region" description="Acidic residues" evidence="1">
    <location>
        <begin position="147"/>
        <end position="172"/>
    </location>
</feature>
<keyword evidence="6" id="KW-1185">Reference proteome</keyword>
<dbReference type="InterPro" id="IPR058810">
    <property type="entry name" value="DUF8073_C"/>
</dbReference>
<sequence length="408" mass="43951">MSLGTCFDLLSRIVERYESDGGSVRAVETTTTDDNRAVRATITVSVAVPGSESGRKPTLVAESASVNDEGDVEVSFSASNLTDVAEHTEMSVDAEVREASSTDDGELVLTVGVVIEPLTGASEATAADDADIDTDADADETRVTSEESSDGAEETVESGVEAFDDDETEEDRTEAAGCTGDDPTPSPSVAEELAAIRDESVLPCEDVEYLERLYERCETFTEMTRLIEMDVTSETVRRYMIEAGVHSPTSYDTTPRTRESESGKPRLRKSDTDERDAPKPDAGPSAVHGADADSPEADPDERRESEGDSSPETTPEPSPDAVGAEKLVTDGIGLPNRVQIPDVVDAVTVSVTLYGFARRLDLEQEDARELLRQLNLLDFVPRRLPAGRKQEISHEDVAEQIRRSTGSA</sequence>
<feature type="region of interest" description="Disordered" evidence="1">
    <location>
        <begin position="246"/>
        <end position="323"/>
    </location>
</feature>
<feature type="domain" description="DUF8073" evidence="4">
    <location>
        <begin position="5"/>
        <end position="115"/>
    </location>
</feature>
<gene>
    <name evidence="5" type="ORF">NDI76_18435</name>
</gene>
<dbReference type="Pfam" id="PF26272">
    <property type="entry name" value="DUF8073_N"/>
    <property type="match status" value="1"/>
</dbReference>
<dbReference type="RefSeq" id="WP_310925645.1">
    <property type="nucleotide sequence ID" value="NZ_JAMQOP010000004.1"/>
</dbReference>
<dbReference type="Pfam" id="PF26270">
    <property type="entry name" value="DUF8073_C"/>
    <property type="match status" value="1"/>
</dbReference>
<feature type="domain" description="DUF8073" evidence="2">
    <location>
        <begin position="342"/>
        <end position="404"/>
    </location>
</feature>
<comment type="caution">
    <text evidence="5">The sequence shown here is derived from an EMBL/GenBank/DDBJ whole genome shotgun (WGS) entry which is preliminary data.</text>
</comment>
<reference evidence="5 6" key="1">
    <citation type="submission" date="2022-06" db="EMBL/GenBank/DDBJ databases">
        <title>Halogeometricum sp. a new haloarchaeum isolate from saline soil.</title>
        <authorList>
            <person name="Strakova D."/>
            <person name="Galisteo C."/>
            <person name="Sanchez-Porro C."/>
            <person name="Ventosa A."/>
        </authorList>
    </citation>
    <scope>NUCLEOTIDE SEQUENCE [LARGE SCALE GENOMIC DNA]</scope>
    <source>
        <strain evidence="5 6">S1BR25-6</strain>
    </source>
</reference>
<feature type="compositionally biased region" description="Basic and acidic residues" evidence="1">
    <location>
        <begin position="255"/>
        <end position="279"/>
    </location>
</feature>
<dbReference type="InterPro" id="IPR058811">
    <property type="entry name" value="DUF8073_N"/>
</dbReference>
<feature type="region of interest" description="Disordered" evidence="1">
    <location>
        <begin position="120"/>
        <end position="188"/>
    </location>
</feature>
<evidence type="ECO:0000313" key="6">
    <source>
        <dbReference type="Proteomes" id="UP001257060"/>
    </source>
</evidence>
<dbReference type="EMBL" id="JAMQOP010000004">
    <property type="protein sequence ID" value="MDS0300730.1"/>
    <property type="molecule type" value="Genomic_DNA"/>
</dbReference>
<evidence type="ECO:0000259" key="4">
    <source>
        <dbReference type="Pfam" id="PF26272"/>
    </source>
</evidence>
<evidence type="ECO:0000256" key="1">
    <source>
        <dbReference type="SAM" id="MobiDB-lite"/>
    </source>
</evidence>
<feature type="domain" description="DUF8073" evidence="3">
    <location>
        <begin position="205"/>
        <end position="244"/>
    </location>
</feature>
<evidence type="ECO:0000259" key="2">
    <source>
        <dbReference type="Pfam" id="PF26270"/>
    </source>
</evidence>